<proteinExistence type="predicted"/>
<keyword evidence="2" id="KW-1185">Reference proteome</keyword>
<protein>
    <submittedName>
        <fullName evidence="1">Uncharacterized protein</fullName>
    </submittedName>
</protein>
<evidence type="ECO:0000313" key="1">
    <source>
        <dbReference type="EMBL" id="KDP35840.1"/>
    </source>
</evidence>
<sequence length="103" mass="12080">MELKTVWIPQLLTKIRGQIFSRKEGMIRIRYHSTMELKGAWVPQLLTKIRGRIFSRKGGMIRICYHSTIELKEAWGASKFLTLMEAHVEIESEIPAYGMPWPY</sequence>
<gene>
    <name evidence="1" type="ORF">JCGZ_10321</name>
</gene>
<dbReference type="Proteomes" id="UP000027138">
    <property type="component" value="Unassembled WGS sequence"/>
</dbReference>
<dbReference type="EMBL" id="KK914469">
    <property type="protein sequence ID" value="KDP35840.1"/>
    <property type="molecule type" value="Genomic_DNA"/>
</dbReference>
<dbReference type="AlphaFoldDB" id="A0A067KU93"/>
<evidence type="ECO:0000313" key="2">
    <source>
        <dbReference type="Proteomes" id="UP000027138"/>
    </source>
</evidence>
<reference evidence="1 2" key="1">
    <citation type="journal article" date="2014" name="PLoS ONE">
        <title>Global Analysis of Gene Expression Profiles in Physic Nut (Jatropha curcas L.) Seedlings Exposed to Salt Stress.</title>
        <authorList>
            <person name="Zhang L."/>
            <person name="Zhang C."/>
            <person name="Wu P."/>
            <person name="Chen Y."/>
            <person name="Li M."/>
            <person name="Jiang H."/>
            <person name="Wu G."/>
        </authorList>
    </citation>
    <scope>NUCLEOTIDE SEQUENCE [LARGE SCALE GENOMIC DNA]</scope>
    <source>
        <strain evidence="2">cv. GZQX0401</strain>
        <tissue evidence="1">Young leaves</tissue>
    </source>
</reference>
<name>A0A067KU93_JATCU</name>
<organism evidence="1 2">
    <name type="scientific">Jatropha curcas</name>
    <name type="common">Barbados nut</name>
    <dbReference type="NCBI Taxonomy" id="180498"/>
    <lineage>
        <taxon>Eukaryota</taxon>
        <taxon>Viridiplantae</taxon>
        <taxon>Streptophyta</taxon>
        <taxon>Embryophyta</taxon>
        <taxon>Tracheophyta</taxon>
        <taxon>Spermatophyta</taxon>
        <taxon>Magnoliopsida</taxon>
        <taxon>eudicotyledons</taxon>
        <taxon>Gunneridae</taxon>
        <taxon>Pentapetalae</taxon>
        <taxon>rosids</taxon>
        <taxon>fabids</taxon>
        <taxon>Malpighiales</taxon>
        <taxon>Euphorbiaceae</taxon>
        <taxon>Crotonoideae</taxon>
        <taxon>Jatropheae</taxon>
        <taxon>Jatropha</taxon>
    </lineage>
</organism>
<accession>A0A067KU93</accession>